<comment type="caution">
    <text evidence="8">The sequence shown here is derived from an EMBL/GenBank/DDBJ whole genome shotgun (WGS) entry which is preliminary data.</text>
</comment>
<protein>
    <submittedName>
        <fullName evidence="8">Lysophosphatidate acyltransferase</fullName>
        <ecNumber evidence="8">2.3.1.51</ecNumber>
    </submittedName>
</protein>
<keyword evidence="6" id="KW-1133">Transmembrane helix</keyword>
<name>A0A1Z5J8C5_FISSO</name>
<dbReference type="GO" id="GO:0003841">
    <property type="term" value="F:1-acylglycerol-3-phosphate O-acyltransferase activity"/>
    <property type="evidence" value="ECO:0007669"/>
    <property type="project" value="UniProtKB-EC"/>
</dbReference>
<dbReference type="PANTHER" id="PTHR10434:SF64">
    <property type="entry name" value="1-ACYL-SN-GLYCEROL-3-PHOSPHATE ACYLTRANSFERASE-RELATED"/>
    <property type="match status" value="1"/>
</dbReference>
<feature type="transmembrane region" description="Helical" evidence="6">
    <location>
        <begin position="52"/>
        <end position="76"/>
    </location>
</feature>
<keyword evidence="4" id="KW-0443">Lipid metabolism</keyword>
<evidence type="ECO:0000313" key="8">
    <source>
        <dbReference type="EMBL" id="GAX10235.1"/>
    </source>
</evidence>
<dbReference type="CDD" id="cd07989">
    <property type="entry name" value="LPLAT_AGPAT-like"/>
    <property type="match status" value="1"/>
</dbReference>
<dbReference type="EMBL" id="BDSP01000016">
    <property type="protein sequence ID" value="GAX10235.1"/>
    <property type="molecule type" value="Genomic_DNA"/>
</dbReference>
<dbReference type="EC" id="2.3.1.51" evidence="8"/>
<evidence type="ECO:0000256" key="1">
    <source>
        <dbReference type="ARBA" id="ARBA00005189"/>
    </source>
</evidence>
<keyword evidence="3 8" id="KW-0808">Transferase</keyword>
<keyword evidence="9" id="KW-1185">Reference proteome</keyword>
<evidence type="ECO:0000256" key="3">
    <source>
        <dbReference type="ARBA" id="ARBA00022679"/>
    </source>
</evidence>
<reference evidence="8 9" key="1">
    <citation type="journal article" date="2015" name="Plant Cell">
        <title>Oil accumulation by the oleaginous diatom Fistulifera solaris as revealed by the genome and transcriptome.</title>
        <authorList>
            <person name="Tanaka T."/>
            <person name="Maeda Y."/>
            <person name="Veluchamy A."/>
            <person name="Tanaka M."/>
            <person name="Abida H."/>
            <person name="Marechal E."/>
            <person name="Bowler C."/>
            <person name="Muto M."/>
            <person name="Sunaga Y."/>
            <person name="Tanaka M."/>
            <person name="Yoshino T."/>
            <person name="Taniguchi T."/>
            <person name="Fukuda Y."/>
            <person name="Nemoto M."/>
            <person name="Matsumoto M."/>
            <person name="Wong P.S."/>
            <person name="Aburatani S."/>
            <person name="Fujibuchi W."/>
        </authorList>
    </citation>
    <scope>NUCLEOTIDE SEQUENCE [LARGE SCALE GENOMIC DNA]</scope>
    <source>
        <strain evidence="8 9">JPCC DA0580</strain>
    </source>
</reference>
<dbReference type="PANTHER" id="PTHR10434">
    <property type="entry name" value="1-ACYL-SN-GLYCEROL-3-PHOSPHATE ACYLTRANSFERASE"/>
    <property type="match status" value="1"/>
</dbReference>
<dbReference type="GO" id="GO:0006654">
    <property type="term" value="P:phosphatidic acid biosynthetic process"/>
    <property type="evidence" value="ECO:0007669"/>
    <property type="project" value="TreeGrafter"/>
</dbReference>
<proteinExistence type="predicted"/>
<dbReference type="Pfam" id="PF01553">
    <property type="entry name" value="Acyltransferase"/>
    <property type="match status" value="1"/>
</dbReference>
<dbReference type="InterPro" id="IPR002123">
    <property type="entry name" value="Plipid/glycerol_acylTrfase"/>
</dbReference>
<evidence type="ECO:0000256" key="2">
    <source>
        <dbReference type="ARBA" id="ARBA00022516"/>
    </source>
</evidence>
<evidence type="ECO:0000259" key="7">
    <source>
        <dbReference type="SMART" id="SM00563"/>
    </source>
</evidence>
<accession>A0A1Z5J8C5</accession>
<evidence type="ECO:0000256" key="4">
    <source>
        <dbReference type="ARBA" id="ARBA00023098"/>
    </source>
</evidence>
<keyword evidence="2" id="KW-0444">Lipid biosynthesis</keyword>
<keyword evidence="6" id="KW-0472">Membrane</keyword>
<feature type="transmembrane region" description="Helical" evidence="6">
    <location>
        <begin position="12"/>
        <end position="31"/>
    </location>
</feature>
<dbReference type="Proteomes" id="UP000198406">
    <property type="component" value="Unassembled WGS sequence"/>
</dbReference>
<organism evidence="8 9">
    <name type="scientific">Fistulifera solaris</name>
    <name type="common">Oleaginous diatom</name>
    <dbReference type="NCBI Taxonomy" id="1519565"/>
    <lineage>
        <taxon>Eukaryota</taxon>
        <taxon>Sar</taxon>
        <taxon>Stramenopiles</taxon>
        <taxon>Ochrophyta</taxon>
        <taxon>Bacillariophyta</taxon>
        <taxon>Bacillariophyceae</taxon>
        <taxon>Bacillariophycidae</taxon>
        <taxon>Naviculales</taxon>
        <taxon>Naviculaceae</taxon>
        <taxon>Fistulifera</taxon>
    </lineage>
</organism>
<dbReference type="SUPFAM" id="SSF69593">
    <property type="entry name" value="Glycerol-3-phosphate (1)-acyltransferase"/>
    <property type="match status" value="1"/>
</dbReference>
<dbReference type="SMART" id="SM00563">
    <property type="entry name" value="PlsC"/>
    <property type="match status" value="1"/>
</dbReference>
<dbReference type="InParanoid" id="A0A1Z5J8C5"/>
<sequence>MNSILVHYAVRVIGGYVIVVTTVAAGVAVLQERKIWKPSSLPSLSLWGCIKVFVYNQLWMLMCLCGVILVTLKWILMLGRSDLEYDCHHFVEHGVARCCTVLLVGRVQIRGAEDLPTQKEVPAPIFIANHASQLDVGAAYYLNQRFKWIAKQSVYYLPGVGQVMWLGGHVMIDRRTGKNQASVSTLFEKSKQALQAGIPMFLFPQGTRRMAEQLPFKNGAFVMAQTNQTRLIPLSMQIPRNIWNSLYPFNVLWGGSAPVITLTVHPSVKVTGKEDLEDLKQKCMNVIYSVLPRPLVEDSRKDQ</sequence>
<feature type="domain" description="Phospholipid/glycerol acyltransferase" evidence="7">
    <location>
        <begin position="124"/>
        <end position="239"/>
    </location>
</feature>
<keyword evidence="6" id="KW-0812">Transmembrane</keyword>
<evidence type="ECO:0000313" key="9">
    <source>
        <dbReference type="Proteomes" id="UP000198406"/>
    </source>
</evidence>
<evidence type="ECO:0000256" key="5">
    <source>
        <dbReference type="ARBA" id="ARBA00023315"/>
    </source>
</evidence>
<evidence type="ECO:0000256" key="6">
    <source>
        <dbReference type="SAM" id="Phobius"/>
    </source>
</evidence>
<comment type="pathway">
    <text evidence="1">Lipid metabolism.</text>
</comment>
<keyword evidence="5 8" id="KW-0012">Acyltransferase</keyword>
<dbReference type="OrthoDB" id="417078at2759"/>
<dbReference type="AlphaFoldDB" id="A0A1Z5J8C5"/>
<gene>
    <name evidence="8" type="ORF">FisN_3Lh432</name>
</gene>